<sequence length="106" mass="10932">MSTDIFDPTIEPSAPDDADFSAPWPPMVRDDPADDTAADGASEEAPDALEDDQPNWGPDTGATTAEYAITTLAACGFAALLVVVLKSEPIRELVTGVIQTALGLGG</sequence>
<feature type="region of interest" description="Disordered" evidence="1">
    <location>
        <begin position="1"/>
        <end position="62"/>
    </location>
</feature>
<dbReference type="RefSeq" id="WP_245940771.1">
    <property type="nucleotide sequence ID" value="NZ_QNSB01000010.1"/>
</dbReference>
<protein>
    <submittedName>
        <fullName evidence="3">Uncharacterized protein DUF4244</fullName>
    </submittedName>
</protein>
<dbReference type="InterPro" id="IPR025338">
    <property type="entry name" value="DUF4244"/>
</dbReference>
<reference evidence="3 4" key="1">
    <citation type="submission" date="2018-06" db="EMBL/GenBank/DDBJ databases">
        <title>Freshwater and sediment microbial communities from various areas in North America, analyzing microbe dynamics in response to fracking.</title>
        <authorList>
            <person name="Lamendella R."/>
        </authorList>
    </citation>
    <scope>NUCLEOTIDE SEQUENCE [LARGE SCALE GENOMIC DNA]</scope>
    <source>
        <strain evidence="3 4">3b_TX</strain>
    </source>
</reference>
<keyword evidence="2" id="KW-0812">Transmembrane</keyword>
<keyword evidence="4" id="KW-1185">Reference proteome</keyword>
<gene>
    <name evidence="3" type="ORF">DFO65_11012</name>
</gene>
<dbReference type="EMBL" id="QNSB01000010">
    <property type="protein sequence ID" value="RBP69856.1"/>
    <property type="molecule type" value="Genomic_DNA"/>
</dbReference>
<accession>A0A366IET3</accession>
<feature type="compositionally biased region" description="Acidic residues" evidence="1">
    <location>
        <begin position="32"/>
        <end position="53"/>
    </location>
</feature>
<dbReference type="Proteomes" id="UP000253509">
    <property type="component" value="Unassembled WGS sequence"/>
</dbReference>
<organism evidence="3 4">
    <name type="scientific">Brevibacterium celere</name>
    <dbReference type="NCBI Taxonomy" id="225845"/>
    <lineage>
        <taxon>Bacteria</taxon>
        <taxon>Bacillati</taxon>
        <taxon>Actinomycetota</taxon>
        <taxon>Actinomycetes</taxon>
        <taxon>Micrococcales</taxon>
        <taxon>Brevibacteriaceae</taxon>
        <taxon>Brevibacterium</taxon>
    </lineage>
</organism>
<evidence type="ECO:0000313" key="3">
    <source>
        <dbReference type="EMBL" id="RBP69856.1"/>
    </source>
</evidence>
<feature type="transmembrane region" description="Helical" evidence="2">
    <location>
        <begin position="67"/>
        <end position="85"/>
    </location>
</feature>
<evidence type="ECO:0000256" key="2">
    <source>
        <dbReference type="SAM" id="Phobius"/>
    </source>
</evidence>
<keyword evidence="2" id="KW-1133">Transmembrane helix</keyword>
<comment type="caution">
    <text evidence="3">The sequence shown here is derived from an EMBL/GenBank/DDBJ whole genome shotgun (WGS) entry which is preliminary data.</text>
</comment>
<proteinExistence type="predicted"/>
<name>A0A366IET3_9MICO</name>
<keyword evidence="2" id="KW-0472">Membrane</keyword>
<evidence type="ECO:0000313" key="4">
    <source>
        <dbReference type="Proteomes" id="UP000253509"/>
    </source>
</evidence>
<dbReference type="AlphaFoldDB" id="A0A366IET3"/>
<evidence type="ECO:0000256" key="1">
    <source>
        <dbReference type="SAM" id="MobiDB-lite"/>
    </source>
</evidence>
<dbReference type="Pfam" id="PF14029">
    <property type="entry name" value="DUF4244"/>
    <property type="match status" value="1"/>
</dbReference>